<evidence type="ECO:0000256" key="4">
    <source>
        <dbReference type="HAMAP-Rule" id="MF_00928"/>
    </source>
</evidence>
<dbReference type="SUPFAM" id="SSF75005">
    <property type="entry name" value="Arabinanase/levansucrase/invertase"/>
    <property type="match status" value="1"/>
</dbReference>
<keyword evidence="4" id="KW-0961">Cell wall biogenesis/degradation</keyword>
<proteinExistence type="inferred from homology"/>
<dbReference type="Pfam" id="PF04041">
    <property type="entry name" value="Glyco_hydro_130"/>
    <property type="match status" value="1"/>
</dbReference>
<comment type="similarity">
    <text evidence="3 4">Belongs to the glycosyl hydrolase 130 family.</text>
</comment>
<comment type="catalytic activity">
    <reaction evidence="4">
        <text>beta-D-mannosyl-(1-&gt;4)-D-glucose + phosphate = alpha-D-mannose 1-phosphate + D-glucose</text>
        <dbReference type="Rhea" id="RHEA:32531"/>
        <dbReference type="ChEBI" id="CHEBI:4167"/>
        <dbReference type="ChEBI" id="CHEBI:43474"/>
        <dbReference type="ChEBI" id="CHEBI:58409"/>
        <dbReference type="ChEBI" id="CHEBI:64351"/>
        <dbReference type="EC" id="2.4.1.281"/>
    </reaction>
</comment>
<dbReference type="PIRSF" id="PIRSF016202">
    <property type="entry name" value="PH1107"/>
    <property type="match status" value="1"/>
</dbReference>
<evidence type="ECO:0000313" key="6">
    <source>
        <dbReference type="Proteomes" id="UP000245999"/>
    </source>
</evidence>
<dbReference type="Proteomes" id="UP000245999">
    <property type="component" value="Chromosome"/>
</dbReference>
<dbReference type="GO" id="GO:0005975">
    <property type="term" value="P:carbohydrate metabolic process"/>
    <property type="evidence" value="ECO:0007669"/>
    <property type="project" value="UniProtKB-UniRule"/>
</dbReference>
<dbReference type="RefSeq" id="WP_109658278.1">
    <property type="nucleotide sequence ID" value="NZ_CP029145.1"/>
</dbReference>
<sequence length="405" mass="44747">MASVFHHRLHLLQTKHDQLLHLPNEKEEVGNGIFDRYARPVLTAAHAPLAWKYDLNPATNPFLMERIGVNATLNAGAIKWQGRYALVVRVEGNDRKSFFAVAESANGIDGFQFHERPITLPETEDPDTNVYDMRLVEHEDGWIYGLFCTERRDPAASDADQSAALAKCGIARTKDLVAWERLADLTTGSAQQRNVVLHPEFVDGQYAFYTRPQDGFIDAGKGGGIGFGLSESINPAQVTQEVIIDKKQYHTIAEVKNGLGPGPIKTEKGWLHLAHGVRNTAAGLRYVLYMFMTDLHDLTKIIHKPAGYFLAPEGEERVGDVSNVAFGNGWIADDDGKVFIYYASSDTRMHVATSTITQLIDYVVNTPEDGLRSAASVQAINALIDRNHAVPAPTVSERVTNGVER</sequence>
<reference evidence="6" key="1">
    <citation type="submission" date="2018-04" db="EMBL/GenBank/DDBJ databases">
        <title>Complete genome of Antarctic heterotrophic bacterium Hymenobacter nivis.</title>
        <authorList>
            <person name="Terashima M."/>
        </authorList>
    </citation>
    <scope>NUCLEOTIDE SEQUENCE [LARGE SCALE GENOMIC DNA]</scope>
    <source>
        <strain evidence="6">NBRC 111535</strain>
    </source>
</reference>
<gene>
    <name evidence="5" type="ORF">DDQ68_01345</name>
</gene>
<evidence type="ECO:0000256" key="1">
    <source>
        <dbReference type="ARBA" id="ARBA00022676"/>
    </source>
</evidence>
<dbReference type="EC" id="2.4.1.281" evidence="4"/>
<dbReference type="InterPro" id="IPR023296">
    <property type="entry name" value="Glyco_hydro_beta-prop_sf"/>
</dbReference>
<dbReference type="AlphaFoldDB" id="A0A2Z3GT49"/>
<evidence type="ECO:0000256" key="2">
    <source>
        <dbReference type="ARBA" id="ARBA00022679"/>
    </source>
</evidence>
<dbReference type="GO" id="GO:0016758">
    <property type="term" value="F:hexosyltransferase activity"/>
    <property type="evidence" value="ECO:0007669"/>
    <property type="project" value="UniProtKB-UniRule"/>
</dbReference>
<keyword evidence="1 4" id="KW-0328">Glycosyltransferase</keyword>
<keyword evidence="6" id="KW-1185">Reference proteome</keyword>
<evidence type="ECO:0000313" key="5">
    <source>
        <dbReference type="EMBL" id="AWM35262.1"/>
    </source>
</evidence>
<evidence type="ECO:0000256" key="3">
    <source>
        <dbReference type="ARBA" id="ARBA00024356"/>
    </source>
</evidence>
<keyword evidence="5" id="KW-0326">Glycosidase</keyword>
<dbReference type="HAMAP" id="MF_00928">
    <property type="entry name" value="Man_Glc_phosphorylase"/>
    <property type="match status" value="1"/>
</dbReference>
<comment type="function">
    <text evidence="4">Converts 4-O-beta-D-mannopyranosyl-D-glucopyranose (Man-Glc) to mannose 1-phosphate (Man1P) and glucose.</text>
</comment>
<dbReference type="InterPro" id="IPR007184">
    <property type="entry name" value="Mannoside_phosphorylase"/>
</dbReference>
<keyword evidence="4" id="KW-0119">Carbohydrate metabolism</keyword>
<dbReference type="KEGG" id="hnv:DDQ68_01345"/>
<accession>A0A2Z3GT49</accession>
<dbReference type="Gene3D" id="2.115.10.20">
    <property type="entry name" value="Glycosyl hydrolase domain, family 43"/>
    <property type="match status" value="1"/>
</dbReference>
<organism evidence="5 6">
    <name type="scientific">Hymenobacter nivis</name>
    <dbReference type="NCBI Taxonomy" id="1850093"/>
    <lineage>
        <taxon>Bacteria</taxon>
        <taxon>Pseudomonadati</taxon>
        <taxon>Bacteroidota</taxon>
        <taxon>Cytophagia</taxon>
        <taxon>Cytophagales</taxon>
        <taxon>Hymenobacteraceae</taxon>
        <taxon>Hymenobacter</taxon>
    </lineage>
</organism>
<name>A0A2Z3GT49_9BACT</name>
<keyword evidence="2 4" id="KW-0808">Transferase</keyword>
<keyword evidence="5" id="KW-0378">Hydrolase</keyword>
<dbReference type="PANTHER" id="PTHR34106">
    <property type="entry name" value="GLYCOSIDASE"/>
    <property type="match status" value="1"/>
</dbReference>
<dbReference type="PANTHER" id="PTHR34106:SF1">
    <property type="entry name" value="1,4-BETA-MANNOSYL-N-ACETYLGLUCOSAMINE PHOSPHORYLASE"/>
    <property type="match status" value="1"/>
</dbReference>
<dbReference type="OrthoDB" id="9775877at2"/>
<dbReference type="GO" id="GO:0016798">
    <property type="term" value="F:hydrolase activity, acting on glycosyl bonds"/>
    <property type="evidence" value="ECO:0007669"/>
    <property type="project" value="UniProtKB-KW"/>
</dbReference>
<dbReference type="InterPro" id="IPR028583">
    <property type="entry name" value="Man_Glc_phosphorylase"/>
</dbReference>
<protein>
    <recommendedName>
        <fullName evidence="4">4-O-beta-D-mannosyl-D-glucose phosphorylase</fullName>
        <shortName evidence="4">MGP</shortName>
        <shortName evidence="4">Mannosylglucose phosphorylase</shortName>
        <ecNumber evidence="4">2.4.1.281</ecNumber>
    </recommendedName>
</protein>
<dbReference type="GO" id="GO:0071555">
    <property type="term" value="P:cell wall organization"/>
    <property type="evidence" value="ECO:0007669"/>
    <property type="project" value="UniProtKB-KW"/>
</dbReference>
<dbReference type="EMBL" id="CP029145">
    <property type="protein sequence ID" value="AWM35262.1"/>
    <property type="molecule type" value="Genomic_DNA"/>
</dbReference>